<name>A0A454CTK3_VIBHA</name>
<proteinExistence type="predicted"/>
<organism evidence="1 2">
    <name type="scientific">Vibrio harveyi</name>
    <name type="common">Beneckea harveyi</name>
    <dbReference type="NCBI Taxonomy" id="669"/>
    <lineage>
        <taxon>Bacteria</taxon>
        <taxon>Pseudomonadati</taxon>
        <taxon>Pseudomonadota</taxon>
        <taxon>Gammaproteobacteria</taxon>
        <taxon>Vibrionales</taxon>
        <taxon>Vibrionaceae</taxon>
        <taxon>Vibrio</taxon>
    </lineage>
</organism>
<dbReference type="Proteomes" id="UP000008367">
    <property type="component" value="Unassembled WGS sequence"/>
</dbReference>
<sequence length="23" mass="2786">MFRTSAASFNSLLIRSWYIRRPL</sequence>
<gene>
    <name evidence="1" type="ORF">VCHENC02_4479</name>
</gene>
<feature type="non-terminal residue" evidence="1">
    <location>
        <position position="23"/>
    </location>
</feature>
<dbReference type="EMBL" id="AJSR01001960">
    <property type="protein sequence ID" value="EKM29723.1"/>
    <property type="molecule type" value="Genomic_DNA"/>
</dbReference>
<comment type="caution">
    <text evidence="1">The sequence shown here is derived from an EMBL/GenBank/DDBJ whole genome shotgun (WGS) entry which is preliminary data.</text>
</comment>
<evidence type="ECO:0000313" key="1">
    <source>
        <dbReference type="EMBL" id="EKM29723.1"/>
    </source>
</evidence>
<reference evidence="1 2" key="1">
    <citation type="submission" date="2012-10" db="EMBL/GenBank/DDBJ databases">
        <title>Genome sequence of Vibrio Cholerae HENC-02.</title>
        <authorList>
            <person name="Eppinger M."/>
            <person name="Hasan N.A."/>
            <person name="Sengamalay N."/>
            <person name="Hine E."/>
            <person name="Su Q."/>
            <person name="Daugherty S.C."/>
            <person name="Young S."/>
            <person name="Sadzewicz L."/>
            <person name="Tallon L."/>
            <person name="Cebula T.A."/>
            <person name="Ravel J."/>
            <person name="Colwell R.R."/>
        </authorList>
    </citation>
    <scope>NUCLEOTIDE SEQUENCE [LARGE SCALE GENOMIC DNA]</scope>
    <source>
        <strain evidence="1 2">HENC-02</strain>
    </source>
</reference>
<protein>
    <submittedName>
        <fullName evidence="1">Uncharacterized protein</fullName>
    </submittedName>
</protein>
<dbReference type="AlphaFoldDB" id="A0A454CTK3"/>
<accession>A0A454CTK3</accession>
<evidence type="ECO:0000313" key="2">
    <source>
        <dbReference type="Proteomes" id="UP000008367"/>
    </source>
</evidence>